<proteinExistence type="predicted"/>
<feature type="compositionally biased region" description="Basic and acidic residues" evidence="1">
    <location>
        <begin position="13"/>
        <end position="25"/>
    </location>
</feature>
<evidence type="ECO:0000313" key="3">
    <source>
        <dbReference type="EMBL" id="RKF70829.1"/>
    </source>
</evidence>
<dbReference type="EMBL" id="NSDJ01000001">
    <property type="protein sequence ID" value="RKF66880.1"/>
    <property type="molecule type" value="Genomic_DNA"/>
</dbReference>
<keyword evidence="4" id="KW-1185">Reference proteome</keyword>
<dbReference type="EMBL" id="NSDJ01000001">
    <property type="protein sequence ID" value="RKF70829.1"/>
    <property type="molecule type" value="Genomic_DNA"/>
</dbReference>
<evidence type="ECO:0000313" key="2">
    <source>
        <dbReference type="EMBL" id="RKF66880.1"/>
    </source>
</evidence>
<dbReference type="RefSeq" id="WP_120163749.1">
    <property type="nucleotide sequence ID" value="NZ_NSDJ01000001.1"/>
</dbReference>
<dbReference type="Proteomes" id="UP000284853">
    <property type="component" value="Unassembled WGS sequence"/>
</dbReference>
<feature type="compositionally biased region" description="Polar residues" evidence="1">
    <location>
        <begin position="1"/>
        <end position="12"/>
    </location>
</feature>
<accession>A0ABX9Q1H0</accession>
<sequence>MPNDDMISQQPAQEKKEREKNLDKMRQKKRRELVAKKFGKIVPIHMLEETKARLEMIAKKTAISRKEHNAAEKRSSVIAELVNQYYIDNLLAYEHENSELAYNTYNKIWQANFQGKPADVIARQLNKAGTRIPYFDDKSGKIVVESGKWKKDDIETFSDTALVIKIIESNEKNTKRNAK</sequence>
<organism evidence="3 4">
    <name type="scientific">Rahnella variigena</name>
    <dbReference type="NCBI Taxonomy" id="574964"/>
    <lineage>
        <taxon>Bacteria</taxon>
        <taxon>Pseudomonadati</taxon>
        <taxon>Pseudomonadota</taxon>
        <taxon>Gammaproteobacteria</taxon>
        <taxon>Enterobacterales</taxon>
        <taxon>Yersiniaceae</taxon>
        <taxon>Rahnella</taxon>
    </lineage>
</organism>
<name>A0ABX9Q1H0_9GAMM</name>
<evidence type="ECO:0000256" key="1">
    <source>
        <dbReference type="SAM" id="MobiDB-lite"/>
    </source>
</evidence>
<dbReference type="GeneID" id="302711440"/>
<protein>
    <submittedName>
        <fullName evidence="3">Uncharacterized protein</fullName>
    </submittedName>
</protein>
<evidence type="ECO:0000313" key="4">
    <source>
        <dbReference type="Proteomes" id="UP000284853"/>
    </source>
</evidence>
<comment type="caution">
    <text evidence="3">The sequence shown here is derived from an EMBL/GenBank/DDBJ whole genome shotgun (WGS) entry which is preliminary data.</text>
</comment>
<feature type="region of interest" description="Disordered" evidence="1">
    <location>
        <begin position="1"/>
        <end position="30"/>
    </location>
</feature>
<reference evidence="3 4" key="1">
    <citation type="submission" date="2017-08" db="EMBL/GenBank/DDBJ databases">
        <title>Comparative genomics of bacteria isolated from necrotic lesions of AOD affected trees.</title>
        <authorList>
            <person name="Doonan J."/>
            <person name="Denman S."/>
            <person name="Mcdonald J.E."/>
        </authorList>
    </citation>
    <scope>NUCLEOTIDE SEQUENCE [LARGE SCALE GENOMIC DNA]</scope>
    <source>
        <strain evidence="3 4">CIP 105588</strain>
    </source>
</reference>
<gene>
    <name evidence="2" type="ORF">CKQ54_00035</name>
    <name evidence="3" type="ORF">CKQ54_21790</name>
</gene>